<dbReference type="InterPro" id="IPR036291">
    <property type="entry name" value="NAD(P)-bd_dom_sf"/>
</dbReference>
<evidence type="ECO:0000256" key="1">
    <source>
        <dbReference type="ARBA" id="ARBA00006484"/>
    </source>
</evidence>
<evidence type="ECO:0000256" key="2">
    <source>
        <dbReference type="ARBA" id="ARBA00023002"/>
    </source>
</evidence>
<dbReference type="Pfam" id="PF00106">
    <property type="entry name" value="adh_short"/>
    <property type="match status" value="1"/>
</dbReference>
<evidence type="ECO:0000259" key="4">
    <source>
        <dbReference type="SMART" id="SM00822"/>
    </source>
</evidence>
<dbReference type="PANTHER" id="PTHR43115">
    <property type="entry name" value="DEHYDROGENASE/REDUCTASE SDR FAMILY MEMBER 11"/>
    <property type="match status" value="1"/>
</dbReference>
<dbReference type="FunFam" id="3.40.50.720:FF:000047">
    <property type="entry name" value="NADP-dependent L-serine/L-allo-threonine dehydrogenase"/>
    <property type="match status" value="1"/>
</dbReference>
<gene>
    <name evidence="5" type="ORF">DFP95_107134</name>
</gene>
<dbReference type="PRINTS" id="PR00080">
    <property type="entry name" value="SDRFAMILY"/>
</dbReference>
<organism evidence="5 6">
    <name type="scientific">Cohnella lupini</name>
    <dbReference type="NCBI Taxonomy" id="1294267"/>
    <lineage>
        <taxon>Bacteria</taxon>
        <taxon>Bacillati</taxon>
        <taxon>Bacillota</taxon>
        <taxon>Bacilli</taxon>
        <taxon>Bacillales</taxon>
        <taxon>Paenibacillaceae</taxon>
        <taxon>Cohnella</taxon>
    </lineage>
</organism>
<keyword evidence="6" id="KW-1185">Reference proteome</keyword>
<feature type="domain" description="Ketoreductase" evidence="4">
    <location>
        <begin position="7"/>
        <end position="191"/>
    </location>
</feature>
<name>A0A3D9ICB9_9BACL</name>
<accession>A0A3D9ICB9</accession>
<dbReference type="AlphaFoldDB" id="A0A3D9ICB9"/>
<dbReference type="RefSeq" id="WP_115993343.1">
    <property type="nucleotide sequence ID" value="NZ_QRDY01000007.1"/>
</dbReference>
<dbReference type="EMBL" id="QRDY01000007">
    <property type="protein sequence ID" value="RED59295.1"/>
    <property type="molecule type" value="Genomic_DNA"/>
</dbReference>
<keyword evidence="2" id="KW-0560">Oxidoreductase</keyword>
<dbReference type="PROSITE" id="PS00061">
    <property type="entry name" value="ADH_SHORT"/>
    <property type="match status" value="1"/>
</dbReference>
<dbReference type="InterPro" id="IPR002347">
    <property type="entry name" value="SDR_fam"/>
</dbReference>
<dbReference type="InterPro" id="IPR057326">
    <property type="entry name" value="KR_dom"/>
</dbReference>
<dbReference type="SUPFAM" id="SSF51735">
    <property type="entry name" value="NAD(P)-binding Rossmann-fold domains"/>
    <property type="match status" value="1"/>
</dbReference>
<sequence>MENIQSKVVIITGASSGIGKATAKLLAKYGAKVVLAARREERLQTIAGEIEREGGEANYLKTNVASLEEMNRLAQFALKKYGRIDVLVNNAGVMPLSQLNELKVHEWEQMIDINIKGVLYGIASVIPSMREQKSGHIINISSVAGYNVSPTSSVYSATKFAVRAISEGLRQEESPASRIRSTIVSPGITDSELTNGITNPDIKAMVSQLGQIAISPDGIARAIVYAINEPDDTGVNEIVIRPTVQQS</sequence>
<proteinExistence type="inferred from homology"/>
<comment type="caution">
    <text evidence="5">The sequence shown here is derived from an EMBL/GenBank/DDBJ whole genome shotgun (WGS) entry which is preliminary data.</text>
</comment>
<dbReference type="SMART" id="SM00822">
    <property type="entry name" value="PKS_KR"/>
    <property type="match status" value="1"/>
</dbReference>
<dbReference type="PRINTS" id="PR00081">
    <property type="entry name" value="GDHRDH"/>
</dbReference>
<evidence type="ECO:0000313" key="5">
    <source>
        <dbReference type="EMBL" id="RED59295.1"/>
    </source>
</evidence>
<evidence type="ECO:0000256" key="3">
    <source>
        <dbReference type="RuleBase" id="RU000363"/>
    </source>
</evidence>
<dbReference type="GO" id="GO:0016616">
    <property type="term" value="F:oxidoreductase activity, acting on the CH-OH group of donors, NAD or NADP as acceptor"/>
    <property type="evidence" value="ECO:0007669"/>
    <property type="project" value="UniProtKB-ARBA"/>
</dbReference>
<protein>
    <submittedName>
        <fullName evidence="5">NADP-dependent 3-hydroxy acid dehydrogenase YdfG</fullName>
    </submittedName>
</protein>
<dbReference type="PANTHER" id="PTHR43115:SF4">
    <property type="entry name" value="DEHYDROGENASE_REDUCTASE SDR FAMILY MEMBER 11"/>
    <property type="match status" value="1"/>
</dbReference>
<dbReference type="Gene3D" id="3.40.50.720">
    <property type="entry name" value="NAD(P)-binding Rossmann-like Domain"/>
    <property type="match status" value="1"/>
</dbReference>
<evidence type="ECO:0000313" key="6">
    <source>
        <dbReference type="Proteomes" id="UP000256869"/>
    </source>
</evidence>
<reference evidence="5 6" key="1">
    <citation type="submission" date="2018-07" db="EMBL/GenBank/DDBJ databases">
        <title>Genomic Encyclopedia of Type Strains, Phase III (KMG-III): the genomes of soil and plant-associated and newly described type strains.</title>
        <authorList>
            <person name="Whitman W."/>
        </authorList>
    </citation>
    <scope>NUCLEOTIDE SEQUENCE [LARGE SCALE GENOMIC DNA]</scope>
    <source>
        <strain evidence="5 6">CECT 8236</strain>
    </source>
</reference>
<dbReference type="Proteomes" id="UP000256869">
    <property type="component" value="Unassembled WGS sequence"/>
</dbReference>
<comment type="similarity">
    <text evidence="1 3">Belongs to the short-chain dehydrogenases/reductases (SDR) family.</text>
</comment>
<dbReference type="InterPro" id="IPR020904">
    <property type="entry name" value="Sc_DH/Rdtase_CS"/>
</dbReference>
<dbReference type="OrthoDB" id="9775296at2"/>